<proteinExistence type="predicted"/>
<sequence>MSCEANMLVTTIIGHRAIRAAATTITIAAAITLAGAAGVSAAPGTGSSGSSDSGSSSGSGTGSGGSGSSIPRSKPCNQSTQSGGEGVTDTLHHLGTSGPTSFVLAYETYRIPDQIEVFYQGGLVHNTGYIGDDINQGTGSVVVAVPPGTATSVLVRVTGPGGTDWEYTVNCPNT</sequence>
<evidence type="ECO:0000313" key="3">
    <source>
        <dbReference type="EMBL" id="TLF72735.1"/>
    </source>
</evidence>
<evidence type="ECO:0000313" key="6">
    <source>
        <dbReference type="Proteomes" id="UP000308349"/>
    </source>
</evidence>
<comment type="caution">
    <text evidence="3">The sequence shown here is derived from an EMBL/GenBank/DDBJ whole genome shotgun (WGS) entry which is preliminary data.</text>
</comment>
<feature type="region of interest" description="Disordered" evidence="1">
    <location>
        <begin position="42"/>
        <end position="92"/>
    </location>
</feature>
<organism evidence="3 5">
    <name type="scientific">Nocardia cyriacigeorgica</name>
    <dbReference type="NCBI Taxonomy" id="135487"/>
    <lineage>
        <taxon>Bacteria</taxon>
        <taxon>Bacillati</taxon>
        <taxon>Actinomycetota</taxon>
        <taxon>Actinomycetes</taxon>
        <taxon>Mycobacteriales</taxon>
        <taxon>Nocardiaceae</taxon>
        <taxon>Nocardia</taxon>
    </lineage>
</organism>
<accession>A0A5R8NAI8</accession>
<feature type="signal peptide" evidence="2">
    <location>
        <begin position="1"/>
        <end position="41"/>
    </location>
</feature>
<evidence type="ECO:0000313" key="4">
    <source>
        <dbReference type="EMBL" id="TLF92387.1"/>
    </source>
</evidence>
<evidence type="ECO:0000313" key="5">
    <source>
        <dbReference type="Proteomes" id="UP000306378"/>
    </source>
</evidence>
<dbReference type="EMBL" id="VBUU01000060">
    <property type="protein sequence ID" value="TLF92387.1"/>
    <property type="molecule type" value="Genomic_DNA"/>
</dbReference>
<evidence type="ECO:0000256" key="1">
    <source>
        <dbReference type="SAM" id="MobiDB-lite"/>
    </source>
</evidence>
<gene>
    <name evidence="3" type="ORF">FEK34_28790</name>
    <name evidence="4" type="ORF">FEK35_30645</name>
</gene>
<name>A0A5R8NAI8_9NOCA</name>
<dbReference type="AlphaFoldDB" id="A0A5R8NAI8"/>
<dbReference type="OrthoDB" id="4382059at2"/>
<dbReference type="Proteomes" id="UP000306378">
    <property type="component" value="Unassembled WGS sequence"/>
</dbReference>
<evidence type="ECO:0000256" key="2">
    <source>
        <dbReference type="SAM" id="SignalP"/>
    </source>
</evidence>
<feature type="chain" id="PRO_5038308338" evidence="2">
    <location>
        <begin position="42"/>
        <end position="174"/>
    </location>
</feature>
<dbReference type="Proteomes" id="UP000308349">
    <property type="component" value="Unassembled WGS sequence"/>
</dbReference>
<dbReference type="EMBL" id="VBUT01000015">
    <property type="protein sequence ID" value="TLF72735.1"/>
    <property type="molecule type" value="Genomic_DNA"/>
</dbReference>
<protein>
    <submittedName>
        <fullName evidence="3">Uncharacterized protein</fullName>
    </submittedName>
</protein>
<reference evidence="5 6" key="1">
    <citation type="submission" date="2019-05" db="EMBL/GenBank/DDBJ databases">
        <title>Genomes sequences of two Nocardia cyriacigeorgica environmental isolates, type strains Nocardia asteroides ATCC 19247 and Nocardia cyriacigeorgica DSM 44484.</title>
        <authorList>
            <person name="Vautrin F."/>
            <person name="Bergeron E."/>
            <person name="Dubost A."/>
            <person name="Abrouk D."/>
            <person name="Rodriguez Nava V."/>
            <person name="Pujic P."/>
        </authorList>
    </citation>
    <scope>NUCLEOTIDE SEQUENCE [LARGE SCALE GENOMIC DNA]</scope>
    <source>
        <strain evidence="4 6">EML 1456</strain>
        <strain evidence="3 5">EML 446</strain>
    </source>
</reference>
<keyword evidence="2" id="KW-0732">Signal</keyword>
<feature type="compositionally biased region" description="Low complexity" evidence="1">
    <location>
        <begin position="42"/>
        <end position="56"/>
    </location>
</feature>
<feature type="compositionally biased region" description="Gly residues" evidence="1">
    <location>
        <begin position="57"/>
        <end position="67"/>
    </location>
</feature>